<evidence type="ECO:0000313" key="1">
    <source>
        <dbReference type="EMBL" id="GAA3550387.1"/>
    </source>
</evidence>
<reference evidence="2" key="1">
    <citation type="journal article" date="2019" name="Int. J. Syst. Evol. Microbiol.">
        <title>The Global Catalogue of Microorganisms (GCM) 10K type strain sequencing project: providing services to taxonomists for standard genome sequencing and annotation.</title>
        <authorList>
            <consortium name="The Broad Institute Genomics Platform"/>
            <consortium name="The Broad Institute Genome Sequencing Center for Infectious Disease"/>
            <person name="Wu L."/>
            <person name="Ma J."/>
        </authorList>
    </citation>
    <scope>NUCLEOTIDE SEQUENCE [LARGE SCALE GENOMIC DNA]</scope>
    <source>
        <strain evidence="2">JCM 17326</strain>
    </source>
</reference>
<gene>
    <name evidence="1" type="ORF">GCM10022419_033270</name>
</gene>
<organism evidence="1 2">
    <name type="scientific">Nonomuraea rosea</name>
    <dbReference type="NCBI Taxonomy" id="638574"/>
    <lineage>
        <taxon>Bacteria</taxon>
        <taxon>Bacillati</taxon>
        <taxon>Actinomycetota</taxon>
        <taxon>Actinomycetes</taxon>
        <taxon>Streptosporangiales</taxon>
        <taxon>Streptosporangiaceae</taxon>
        <taxon>Nonomuraea</taxon>
    </lineage>
</organism>
<name>A0ABP6WEW5_9ACTN</name>
<dbReference type="Proteomes" id="UP001500630">
    <property type="component" value="Unassembled WGS sequence"/>
</dbReference>
<protein>
    <submittedName>
        <fullName evidence="1">Uncharacterized protein</fullName>
    </submittedName>
</protein>
<dbReference type="EMBL" id="BAABDQ010000006">
    <property type="protein sequence ID" value="GAA3550387.1"/>
    <property type="molecule type" value="Genomic_DNA"/>
</dbReference>
<evidence type="ECO:0000313" key="2">
    <source>
        <dbReference type="Proteomes" id="UP001500630"/>
    </source>
</evidence>
<sequence>MTNNWRETLTTVGFRPYGSLGAMRVRVEDVEFDAIPHPINGLSISVSHVGTRAATSYERFLPLDSDVQTIAKMMAEAFESIHPERRD</sequence>
<proteinExistence type="predicted"/>
<accession>A0ABP6WEW5</accession>
<keyword evidence="2" id="KW-1185">Reference proteome</keyword>
<comment type="caution">
    <text evidence="1">The sequence shown here is derived from an EMBL/GenBank/DDBJ whole genome shotgun (WGS) entry which is preliminary data.</text>
</comment>